<organism evidence="1 2">
    <name type="scientific">Gimesia chilikensis</name>
    <dbReference type="NCBI Taxonomy" id="2605989"/>
    <lineage>
        <taxon>Bacteria</taxon>
        <taxon>Pseudomonadati</taxon>
        <taxon>Planctomycetota</taxon>
        <taxon>Planctomycetia</taxon>
        <taxon>Planctomycetales</taxon>
        <taxon>Planctomycetaceae</taxon>
        <taxon>Gimesia</taxon>
    </lineage>
</organism>
<dbReference type="OrthoDB" id="287367at2"/>
<sequence length="68" mass="7576">MKTDPISKTKDDYADIIKHISLPESPVGIDAQFTHAMIIAYLQQISGRLTDIETQLKEIQSSDGEDQS</sequence>
<evidence type="ECO:0000313" key="2">
    <source>
        <dbReference type="Proteomes" id="UP000320421"/>
    </source>
</evidence>
<dbReference type="AlphaFoldDB" id="A0A517PYB9"/>
<reference evidence="1 2" key="1">
    <citation type="submission" date="2019-02" db="EMBL/GenBank/DDBJ databases">
        <title>Deep-cultivation of Planctomycetes and their phenomic and genomic characterization uncovers novel biology.</title>
        <authorList>
            <person name="Wiegand S."/>
            <person name="Jogler M."/>
            <person name="Boedeker C."/>
            <person name="Pinto D."/>
            <person name="Vollmers J."/>
            <person name="Rivas-Marin E."/>
            <person name="Kohn T."/>
            <person name="Peeters S.H."/>
            <person name="Heuer A."/>
            <person name="Rast P."/>
            <person name="Oberbeckmann S."/>
            <person name="Bunk B."/>
            <person name="Jeske O."/>
            <person name="Meyerdierks A."/>
            <person name="Storesund J.E."/>
            <person name="Kallscheuer N."/>
            <person name="Luecker S."/>
            <person name="Lage O.M."/>
            <person name="Pohl T."/>
            <person name="Merkel B.J."/>
            <person name="Hornburger P."/>
            <person name="Mueller R.-W."/>
            <person name="Bruemmer F."/>
            <person name="Labrenz M."/>
            <person name="Spormann A.M."/>
            <person name="Op den Camp H."/>
            <person name="Overmann J."/>
            <person name="Amann R."/>
            <person name="Jetten M.S.M."/>
            <person name="Mascher T."/>
            <person name="Medema M.H."/>
            <person name="Devos D.P."/>
            <person name="Kaster A.-K."/>
            <person name="Ovreas L."/>
            <person name="Rohde M."/>
            <person name="Galperin M.Y."/>
            <person name="Jogler C."/>
        </authorList>
    </citation>
    <scope>NUCLEOTIDE SEQUENCE [LARGE SCALE GENOMIC DNA]</scope>
    <source>
        <strain evidence="1 2">HG66A1</strain>
    </source>
</reference>
<accession>A0A517PYB9</accession>
<evidence type="ECO:0000313" key="1">
    <source>
        <dbReference type="EMBL" id="QDT24359.1"/>
    </source>
</evidence>
<name>A0A517PYB9_9PLAN</name>
<gene>
    <name evidence="1" type="ORF">HG66A1_61910</name>
</gene>
<proteinExistence type="predicted"/>
<dbReference type="Proteomes" id="UP000320421">
    <property type="component" value="Chromosome"/>
</dbReference>
<dbReference type="RefSeq" id="WP_145192973.1">
    <property type="nucleotide sequence ID" value="NZ_CP036266.1"/>
</dbReference>
<dbReference type="EMBL" id="CP036266">
    <property type="protein sequence ID" value="QDT24359.1"/>
    <property type="molecule type" value="Genomic_DNA"/>
</dbReference>
<keyword evidence="2" id="KW-1185">Reference proteome</keyword>
<protein>
    <submittedName>
        <fullName evidence="1">Uncharacterized protein</fullName>
    </submittedName>
</protein>